<proteinExistence type="predicted"/>
<evidence type="ECO:0000313" key="3">
    <source>
        <dbReference type="Proteomes" id="UP001367508"/>
    </source>
</evidence>
<protein>
    <submittedName>
        <fullName evidence="2">Uncharacterized protein</fullName>
    </submittedName>
</protein>
<dbReference type="Proteomes" id="UP001367508">
    <property type="component" value="Unassembled WGS sequence"/>
</dbReference>
<dbReference type="AlphaFoldDB" id="A0AAN9KX34"/>
<gene>
    <name evidence="2" type="ORF">VNO77_29386</name>
</gene>
<evidence type="ECO:0000313" key="2">
    <source>
        <dbReference type="EMBL" id="KAK7325227.1"/>
    </source>
</evidence>
<feature type="transmembrane region" description="Helical" evidence="1">
    <location>
        <begin position="24"/>
        <end position="45"/>
    </location>
</feature>
<keyword evidence="1" id="KW-1133">Transmembrane helix</keyword>
<evidence type="ECO:0000256" key="1">
    <source>
        <dbReference type="SAM" id="Phobius"/>
    </source>
</evidence>
<comment type="caution">
    <text evidence="2">The sequence shown here is derived from an EMBL/GenBank/DDBJ whole genome shotgun (WGS) entry which is preliminary data.</text>
</comment>
<name>A0AAN9KX34_CANGL</name>
<reference evidence="2 3" key="1">
    <citation type="submission" date="2024-01" db="EMBL/GenBank/DDBJ databases">
        <title>The genomes of 5 underutilized Papilionoideae crops provide insights into root nodulation and disease resistanc.</title>
        <authorList>
            <person name="Jiang F."/>
        </authorList>
    </citation>
    <scope>NUCLEOTIDE SEQUENCE [LARGE SCALE GENOMIC DNA]</scope>
    <source>
        <strain evidence="2">LVBAO_FW01</strain>
        <tissue evidence="2">Leaves</tissue>
    </source>
</reference>
<keyword evidence="3" id="KW-1185">Reference proteome</keyword>
<dbReference type="EMBL" id="JAYMYQ010000006">
    <property type="protein sequence ID" value="KAK7325227.1"/>
    <property type="molecule type" value="Genomic_DNA"/>
</dbReference>
<organism evidence="2 3">
    <name type="scientific">Canavalia gladiata</name>
    <name type="common">Sword bean</name>
    <name type="synonym">Dolichos gladiatus</name>
    <dbReference type="NCBI Taxonomy" id="3824"/>
    <lineage>
        <taxon>Eukaryota</taxon>
        <taxon>Viridiplantae</taxon>
        <taxon>Streptophyta</taxon>
        <taxon>Embryophyta</taxon>
        <taxon>Tracheophyta</taxon>
        <taxon>Spermatophyta</taxon>
        <taxon>Magnoliopsida</taxon>
        <taxon>eudicotyledons</taxon>
        <taxon>Gunneridae</taxon>
        <taxon>Pentapetalae</taxon>
        <taxon>rosids</taxon>
        <taxon>fabids</taxon>
        <taxon>Fabales</taxon>
        <taxon>Fabaceae</taxon>
        <taxon>Papilionoideae</taxon>
        <taxon>50 kb inversion clade</taxon>
        <taxon>NPAAA clade</taxon>
        <taxon>indigoferoid/millettioid clade</taxon>
        <taxon>Phaseoleae</taxon>
        <taxon>Canavalia</taxon>
    </lineage>
</organism>
<keyword evidence="1" id="KW-0812">Transmembrane</keyword>
<sequence>MEARPRLIIKMLLFRHVYVMKTPFPSLFGISMMISICINVVTLLAKHAVFKGLASLLPPYINTYHHVLSRKMKFNAPLHMARAGGTVIIGVLDHQLQSSHFNL</sequence>
<accession>A0AAN9KX34</accession>
<keyword evidence="1" id="KW-0472">Membrane</keyword>